<dbReference type="Proteomes" id="UP000184073">
    <property type="component" value="Unassembled WGS sequence"/>
</dbReference>
<dbReference type="AlphaFoldDB" id="A0A1L9PSZ3"/>
<dbReference type="GeneID" id="63732394"/>
<sequence length="165" mass="18669">MQLLITLVRMIFSNSERSNHQANNSCCLSTLAPKPPPSFKRGTGMDIHGLESLPENRVNAAFCPRWRSFNFKKSASRLPPRLRCCMRGRAPLRGSEAPPLLIRSASPYSYPAKSSGAHGFWRQAQITPILHLRDFRGIREKHRGEVSSHGRRDHCCMKMGGKFPR</sequence>
<accession>A0A1L9PSZ3</accession>
<evidence type="ECO:0000313" key="1">
    <source>
        <dbReference type="EMBL" id="OJJ04631.1"/>
    </source>
</evidence>
<dbReference type="RefSeq" id="XP_040670393.1">
    <property type="nucleotide sequence ID" value="XM_040816883.1"/>
</dbReference>
<dbReference type="EMBL" id="KV878132">
    <property type="protein sequence ID" value="OJJ04631.1"/>
    <property type="molecule type" value="Genomic_DNA"/>
</dbReference>
<protein>
    <submittedName>
        <fullName evidence="1">Uncharacterized protein</fullName>
    </submittedName>
</protein>
<dbReference type="VEuPathDB" id="FungiDB:ASPVEDRAFT_804933"/>
<name>A0A1L9PSZ3_ASPVE</name>
<reference evidence="2" key="1">
    <citation type="journal article" date="2017" name="Genome Biol.">
        <title>Comparative genomics reveals high biological diversity and specific adaptations in the industrially and medically important fungal genus Aspergillus.</title>
        <authorList>
            <person name="de Vries R.P."/>
            <person name="Riley R."/>
            <person name="Wiebenga A."/>
            <person name="Aguilar-Osorio G."/>
            <person name="Amillis S."/>
            <person name="Uchima C.A."/>
            <person name="Anderluh G."/>
            <person name="Asadollahi M."/>
            <person name="Askin M."/>
            <person name="Barry K."/>
            <person name="Battaglia E."/>
            <person name="Bayram O."/>
            <person name="Benocci T."/>
            <person name="Braus-Stromeyer S.A."/>
            <person name="Caldana C."/>
            <person name="Canovas D."/>
            <person name="Cerqueira G.C."/>
            <person name="Chen F."/>
            <person name="Chen W."/>
            <person name="Choi C."/>
            <person name="Clum A."/>
            <person name="Dos Santos R.A."/>
            <person name="Damasio A.R."/>
            <person name="Diallinas G."/>
            <person name="Emri T."/>
            <person name="Fekete E."/>
            <person name="Flipphi M."/>
            <person name="Freyberg S."/>
            <person name="Gallo A."/>
            <person name="Gournas C."/>
            <person name="Habgood R."/>
            <person name="Hainaut M."/>
            <person name="Harispe M.L."/>
            <person name="Henrissat B."/>
            <person name="Hilden K.S."/>
            <person name="Hope R."/>
            <person name="Hossain A."/>
            <person name="Karabika E."/>
            <person name="Karaffa L."/>
            <person name="Karanyi Z."/>
            <person name="Krasevec N."/>
            <person name="Kuo A."/>
            <person name="Kusch H."/>
            <person name="LaButti K."/>
            <person name="Lagendijk E.L."/>
            <person name="Lapidus A."/>
            <person name="Levasseur A."/>
            <person name="Lindquist E."/>
            <person name="Lipzen A."/>
            <person name="Logrieco A.F."/>
            <person name="MacCabe A."/>
            <person name="Maekelae M.R."/>
            <person name="Malavazi I."/>
            <person name="Melin P."/>
            <person name="Meyer V."/>
            <person name="Mielnichuk N."/>
            <person name="Miskei M."/>
            <person name="Molnar A.P."/>
            <person name="Mule G."/>
            <person name="Ngan C.Y."/>
            <person name="Orejas M."/>
            <person name="Orosz E."/>
            <person name="Ouedraogo J.P."/>
            <person name="Overkamp K.M."/>
            <person name="Park H.-S."/>
            <person name="Perrone G."/>
            <person name="Piumi F."/>
            <person name="Punt P.J."/>
            <person name="Ram A.F."/>
            <person name="Ramon A."/>
            <person name="Rauscher S."/>
            <person name="Record E."/>
            <person name="Riano-Pachon D.M."/>
            <person name="Robert V."/>
            <person name="Roehrig J."/>
            <person name="Ruller R."/>
            <person name="Salamov A."/>
            <person name="Salih N.S."/>
            <person name="Samson R.A."/>
            <person name="Sandor E."/>
            <person name="Sanguinetti M."/>
            <person name="Schuetze T."/>
            <person name="Sepcic K."/>
            <person name="Shelest E."/>
            <person name="Sherlock G."/>
            <person name="Sophianopoulou V."/>
            <person name="Squina F.M."/>
            <person name="Sun H."/>
            <person name="Susca A."/>
            <person name="Todd R.B."/>
            <person name="Tsang A."/>
            <person name="Unkles S.E."/>
            <person name="van de Wiele N."/>
            <person name="van Rossen-Uffink D."/>
            <person name="Oliveira J.V."/>
            <person name="Vesth T.C."/>
            <person name="Visser J."/>
            <person name="Yu J.-H."/>
            <person name="Zhou M."/>
            <person name="Andersen M.R."/>
            <person name="Archer D.B."/>
            <person name="Baker S.E."/>
            <person name="Benoit I."/>
            <person name="Brakhage A.A."/>
            <person name="Braus G.H."/>
            <person name="Fischer R."/>
            <person name="Frisvad J.C."/>
            <person name="Goldman G.H."/>
            <person name="Houbraken J."/>
            <person name="Oakley B."/>
            <person name="Pocsi I."/>
            <person name="Scazzocchio C."/>
            <person name="Seiboth B."/>
            <person name="vanKuyk P.A."/>
            <person name="Wortman J."/>
            <person name="Dyer P.S."/>
            <person name="Grigoriev I.V."/>
        </authorList>
    </citation>
    <scope>NUCLEOTIDE SEQUENCE [LARGE SCALE GENOMIC DNA]</scope>
    <source>
        <strain evidence="2">CBS 583.65</strain>
    </source>
</reference>
<organism evidence="1 2">
    <name type="scientific">Aspergillus versicolor CBS 583.65</name>
    <dbReference type="NCBI Taxonomy" id="1036611"/>
    <lineage>
        <taxon>Eukaryota</taxon>
        <taxon>Fungi</taxon>
        <taxon>Dikarya</taxon>
        <taxon>Ascomycota</taxon>
        <taxon>Pezizomycotina</taxon>
        <taxon>Eurotiomycetes</taxon>
        <taxon>Eurotiomycetidae</taxon>
        <taxon>Eurotiales</taxon>
        <taxon>Aspergillaceae</taxon>
        <taxon>Aspergillus</taxon>
        <taxon>Aspergillus subgen. Nidulantes</taxon>
    </lineage>
</organism>
<keyword evidence="2" id="KW-1185">Reference proteome</keyword>
<gene>
    <name evidence="1" type="ORF">ASPVEDRAFT_804933</name>
</gene>
<evidence type="ECO:0000313" key="2">
    <source>
        <dbReference type="Proteomes" id="UP000184073"/>
    </source>
</evidence>
<proteinExistence type="predicted"/>